<comment type="caution">
    <text evidence="4">The sequence shown here is derived from an EMBL/GenBank/DDBJ whole genome shotgun (WGS) entry which is preliminary data.</text>
</comment>
<feature type="domain" description="SLH" evidence="3">
    <location>
        <begin position="92"/>
        <end position="155"/>
    </location>
</feature>
<dbReference type="InterPro" id="IPR001119">
    <property type="entry name" value="SLH_dom"/>
</dbReference>
<evidence type="ECO:0000313" key="4">
    <source>
        <dbReference type="EMBL" id="HIY74073.1"/>
    </source>
</evidence>
<dbReference type="PROSITE" id="PS51272">
    <property type="entry name" value="SLH"/>
    <property type="match status" value="2"/>
</dbReference>
<gene>
    <name evidence="4" type="ORF">H9826_08900</name>
</gene>
<proteinExistence type="predicted"/>
<evidence type="ECO:0000256" key="2">
    <source>
        <dbReference type="SAM" id="SignalP"/>
    </source>
</evidence>
<dbReference type="Proteomes" id="UP000886824">
    <property type="component" value="Unassembled WGS sequence"/>
</dbReference>
<reference evidence="4" key="1">
    <citation type="journal article" date="2021" name="PeerJ">
        <title>Extensive microbial diversity within the chicken gut microbiome revealed by metagenomics and culture.</title>
        <authorList>
            <person name="Gilroy R."/>
            <person name="Ravi A."/>
            <person name="Getino M."/>
            <person name="Pursley I."/>
            <person name="Horton D.L."/>
            <person name="Alikhan N.F."/>
            <person name="Baker D."/>
            <person name="Gharbi K."/>
            <person name="Hall N."/>
            <person name="Watson M."/>
            <person name="Adriaenssens E.M."/>
            <person name="Foster-Nyarko E."/>
            <person name="Jarju S."/>
            <person name="Secka A."/>
            <person name="Antonio M."/>
            <person name="Oren A."/>
            <person name="Chaudhuri R.R."/>
            <person name="La Ragione R."/>
            <person name="Hildebrand F."/>
            <person name="Pallen M.J."/>
        </authorList>
    </citation>
    <scope>NUCLEOTIDE SEQUENCE</scope>
    <source>
        <strain evidence="4">CHK33-7979</strain>
    </source>
</reference>
<evidence type="ECO:0000259" key="3">
    <source>
        <dbReference type="PROSITE" id="PS51272"/>
    </source>
</evidence>
<name>A0A9D1Z4V6_9FIRM</name>
<reference evidence="4" key="2">
    <citation type="submission" date="2021-04" db="EMBL/GenBank/DDBJ databases">
        <authorList>
            <person name="Gilroy R."/>
        </authorList>
    </citation>
    <scope>NUCLEOTIDE SEQUENCE</scope>
    <source>
        <strain evidence="4">CHK33-7979</strain>
    </source>
</reference>
<dbReference type="EMBL" id="DXCX01000092">
    <property type="protein sequence ID" value="HIY74073.1"/>
    <property type="molecule type" value="Genomic_DNA"/>
</dbReference>
<dbReference type="Pfam" id="PF00395">
    <property type="entry name" value="SLH"/>
    <property type="match status" value="2"/>
</dbReference>
<keyword evidence="2" id="KW-0732">Signal</keyword>
<evidence type="ECO:0000256" key="1">
    <source>
        <dbReference type="ARBA" id="ARBA00022737"/>
    </source>
</evidence>
<evidence type="ECO:0000313" key="5">
    <source>
        <dbReference type="Proteomes" id="UP000886824"/>
    </source>
</evidence>
<keyword evidence="1" id="KW-0677">Repeat</keyword>
<accession>A0A9D1Z4V6</accession>
<feature type="signal peptide" evidence="2">
    <location>
        <begin position="1"/>
        <end position="27"/>
    </location>
</feature>
<feature type="domain" description="SLH" evidence="3">
    <location>
        <begin position="28"/>
        <end position="91"/>
    </location>
</feature>
<feature type="chain" id="PRO_5039719453" evidence="2">
    <location>
        <begin position="28"/>
        <end position="1392"/>
    </location>
</feature>
<protein>
    <submittedName>
        <fullName evidence="4">S-layer homology domain-containing protein</fullName>
    </submittedName>
</protein>
<organism evidence="4 5">
    <name type="scientific">Candidatus Intestinimonas merdavium</name>
    <dbReference type="NCBI Taxonomy" id="2838622"/>
    <lineage>
        <taxon>Bacteria</taxon>
        <taxon>Bacillati</taxon>
        <taxon>Bacillota</taxon>
        <taxon>Clostridia</taxon>
        <taxon>Eubacteriales</taxon>
        <taxon>Intestinimonas</taxon>
    </lineage>
</organism>
<sequence length="1392" mass="145436">MRNLKRALSLALALVMVISMMVVGVSAVSVDDFSDGADVVNKEAVSVLATLNVINGKDDGSYDPTGVVTRAEMAKMICVILNGGKDPVLGETLNNTYTDTANHWAKSYIEYCTTLGIVAGKGDGTFDPNGNVTVAEAGKMVLVALGYNAGVEGYTGANWQINTDVRANALGLYEDLSYTVTSADLTRDNAAQLLYNALDVRMVTYSYVITGTADNAITTKPQLNDTEKGTLLWEMFRAVKVEGVAIANEFSNLDGNKEDTDRAPKGVNVGTALDANRTRIVVSNDDEQSVFTGTVTFPTTTGENVLGKAVWMYVKPANNSNDPLKATVIGSVFVDESNNVITDASGDKAADVADDNNLDINADTKYAYNYGAMSSTAPAKDGWAGVVKTIVDTDGDGYVDYVLYKEMRLGKVTLKNDADDGQLVVGVTGNGSTKGNYIADDKDDVMGFENVAKDNFVLTAFIGGKLHVQLAETMTGTIEAYKQTEVKDANGSVTGYRNTNFTVSGENYTVSRVDTYTGTELTAAVTEVDKTILSSEATFYLDENGYLVAYGEVDEAAYKYAYVWGAAAGDKVRSDEVKVTLEDGSTKTYYLSTNSDIDVIEDADGPSTAETTTAKAKITETDMEGKVFSYTVTSSGEIKLYLSANGTVNSNTAPTFNKGLTAIKVVGLAVTNLLKPHEVTLTAGNTYYSNNSTTFFYVVREGGTTAGDIKEVRVYNGRNNAPSVDPADNGDARTMLALNRKGDVGAAVFDNVKVSESAGQHLFVTANSYVSEDYCLVNAYLNGSTELSVDLKAALYQDGEIVNNPTITDGLYLYTINSDGYYELTKPTTESYYFSGTVGRVNTANSTFAITADGSANGSLVQEFRIASTSIVVDNDLNTVIAVAGGSVSVGDQVEVIVNNKDDSEVLMLGILKHGDPTASNGTSDVAMKWDGVTQPGGTLQVFPSATGTENDIAKAFQTNDVFIAGNYTLSNDLVIPEGRALYVTGNVDATAVGVDLSIQGSLYVGGDLKTDGDPTTAKSYIEVHGNWAPTAALDIYGEARVGKVMSLANMNLTVRSGATLKAGQINIGTGTLRVDGHAEATGYTVTNGSNQGDVTAGAIIVTSSTTLVSTGTISATTLTIGGTALNSSTVTAGKVSAATVNVTVGIVGMAGSLITTANVDAPEVTFPLAANQKFAVTVAGNLNVTTAATGVTIPANVTVDVTGNLDVPATKTVTVNGGSLKVTGTMTGDLVITGTAPVVNVPTVNGSVDNDATGGTVTAGTSATSEVTLTGTISTSNTYNGKVTIHNANVDDKADVTLIFNGTVTGLNNLGVDEGGKCTVVFGTTATVNGTFGNFVAKDGSALDDAKELVGSTFKWDATVDQFKMTAAGAYYNDNHRDVTAATDNSSALYV</sequence>